<dbReference type="InterPro" id="IPR009075">
    <property type="entry name" value="AcylCo_DH/oxidase_C"/>
</dbReference>
<dbReference type="Pfam" id="PF02770">
    <property type="entry name" value="Acyl-CoA_dh_M"/>
    <property type="match status" value="1"/>
</dbReference>
<dbReference type="SUPFAM" id="SSF56645">
    <property type="entry name" value="Acyl-CoA dehydrogenase NM domain-like"/>
    <property type="match status" value="1"/>
</dbReference>
<sequence>MHPNHKPTGRSNRLESDFYSFQDLLTPVEQDAALRIRDFMEREVRPIADDYWERAEFPYHLIPGIAETGVIGTMWPESARFPNSALFRGWAALELARVDASFATFVGVTSGLAMGAIGVGGTDAQRAEWLPPMGRGEIIGAFGLTEPLAGSDTARGLRTTAARTGDTWVLNGAKRWIGNATFADVTVILAKDTADDQVKAFLVRKDAPGFTATKMERKQSLRGVQNADITLEDVEVPETDRLQRIDSFKDLAGVLGPTRVGVAWEAMGIAAGAYEAALRYAGEREQFGRPIAKFQLVQQKLADSVADLTAGIAVCVRASQLEEAGTRGDAQASMAKAFCTARMRAVVARCREILGGNGILLDRGVARFFADAEAVYSYEGTRDMNTLIVGRAITGHQAFV</sequence>
<reference evidence="9 10" key="1">
    <citation type="submission" date="2019-10" db="EMBL/GenBank/DDBJ databases">
        <title>Glycomyces albidus sp. nov., a novel actinomycete isolated from rhizosphere soil of wheat (Triticum aestivum L.).</title>
        <authorList>
            <person name="Qian L."/>
        </authorList>
    </citation>
    <scope>NUCLEOTIDE SEQUENCE [LARGE SCALE GENOMIC DNA]</scope>
    <source>
        <strain evidence="9 10">NEAU-7082</strain>
    </source>
</reference>
<evidence type="ECO:0000256" key="1">
    <source>
        <dbReference type="ARBA" id="ARBA00001974"/>
    </source>
</evidence>
<dbReference type="InterPro" id="IPR046373">
    <property type="entry name" value="Acyl-CoA_Oxase/DH_mid-dom_sf"/>
</dbReference>
<protein>
    <submittedName>
        <fullName evidence="9">Acyl-CoA dehydrogenase</fullName>
    </submittedName>
</protein>
<dbReference type="PROSITE" id="PS00073">
    <property type="entry name" value="ACYL_COA_DH_2"/>
    <property type="match status" value="1"/>
</dbReference>
<evidence type="ECO:0000259" key="6">
    <source>
        <dbReference type="Pfam" id="PF00441"/>
    </source>
</evidence>
<keyword evidence="5" id="KW-0560">Oxidoreductase</keyword>
<dbReference type="GO" id="GO:0006635">
    <property type="term" value="P:fatty acid beta-oxidation"/>
    <property type="evidence" value="ECO:0007669"/>
    <property type="project" value="InterPro"/>
</dbReference>
<dbReference type="Pfam" id="PF00441">
    <property type="entry name" value="Acyl-CoA_dh_1"/>
    <property type="match status" value="1"/>
</dbReference>
<dbReference type="GO" id="GO:0003995">
    <property type="term" value="F:acyl-CoA dehydrogenase activity"/>
    <property type="evidence" value="ECO:0007669"/>
    <property type="project" value="InterPro"/>
</dbReference>
<dbReference type="AlphaFoldDB" id="A0A6L5GAI4"/>
<name>A0A6L5GAI4_9ACTN</name>
<accession>A0A6L5GAI4</accession>
<evidence type="ECO:0000256" key="2">
    <source>
        <dbReference type="ARBA" id="ARBA00009347"/>
    </source>
</evidence>
<evidence type="ECO:0000256" key="4">
    <source>
        <dbReference type="ARBA" id="ARBA00022827"/>
    </source>
</evidence>
<evidence type="ECO:0000256" key="3">
    <source>
        <dbReference type="ARBA" id="ARBA00022630"/>
    </source>
</evidence>
<proteinExistence type="inferred from homology"/>
<comment type="caution">
    <text evidence="9">The sequence shown here is derived from an EMBL/GenBank/DDBJ whole genome shotgun (WGS) entry which is preliminary data.</text>
</comment>
<dbReference type="PANTHER" id="PTHR43188">
    <property type="entry name" value="ACYL-COENZYME A OXIDASE"/>
    <property type="match status" value="1"/>
</dbReference>
<feature type="domain" description="Acyl-CoA dehydrogenase/oxidase C-terminal" evidence="6">
    <location>
        <begin position="254"/>
        <end position="393"/>
    </location>
</feature>
<keyword evidence="10" id="KW-1185">Reference proteome</keyword>
<dbReference type="SUPFAM" id="SSF47203">
    <property type="entry name" value="Acyl-CoA dehydrogenase C-terminal domain-like"/>
    <property type="match status" value="1"/>
</dbReference>
<dbReference type="Pfam" id="PF02771">
    <property type="entry name" value="Acyl-CoA_dh_N"/>
    <property type="match status" value="1"/>
</dbReference>
<organism evidence="9 10">
    <name type="scientific">Glycomyces albidus</name>
    <dbReference type="NCBI Taxonomy" id="2656774"/>
    <lineage>
        <taxon>Bacteria</taxon>
        <taxon>Bacillati</taxon>
        <taxon>Actinomycetota</taxon>
        <taxon>Actinomycetes</taxon>
        <taxon>Glycomycetales</taxon>
        <taxon>Glycomycetaceae</taxon>
        <taxon>Glycomyces</taxon>
    </lineage>
</organism>
<keyword evidence="3 5" id="KW-0285">Flavoprotein</keyword>
<dbReference type="InterPro" id="IPR045008">
    <property type="entry name" value="ACX4-like"/>
</dbReference>
<dbReference type="GO" id="GO:0050660">
    <property type="term" value="F:flavin adenine dinucleotide binding"/>
    <property type="evidence" value="ECO:0007669"/>
    <property type="project" value="InterPro"/>
</dbReference>
<dbReference type="Gene3D" id="2.40.110.10">
    <property type="entry name" value="Butyryl-CoA Dehydrogenase, subunit A, domain 2"/>
    <property type="match status" value="1"/>
</dbReference>
<dbReference type="InterPro" id="IPR013786">
    <property type="entry name" value="AcylCoA_DH/ox_N"/>
</dbReference>
<dbReference type="PANTHER" id="PTHR43188:SF1">
    <property type="entry name" value="ACYL-COA DEHYDROGENASE"/>
    <property type="match status" value="1"/>
</dbReference>
<feature type="domain" description="Acyl-CoA oxidase/dehydrogenase middle" evidence="7">
    <location>
        <begin position="141"/>
        <end position="234"/>
    </location>
</feature>
<dbReference type="InterPro" id="IPR009100">
    <property type="entry name" value="AcylCoA_DH/oxidase_NM_dom_sf"/>
</dbReference>
<dbReference type="Proteomes" id="UP000477750">
    <property type="component" value="Unassembled WGS sequence"/>
</dbReference>
<evidence type="ECO:0000259" key="8">
    <source>
        <dbReference type="Pfam" id="PF02771"/>
    </source>
</evidence>
<gene>
    <name evidence="9" type="ORF">GFD30_14125</name>
</gene>
<evidence type="ECO:0000256" key="5">
    <source>
        <dbReference type="RuleBase" id="RU362125"/>
    </source>
</evidence>
<evidence type="ECO:0000259" key="7">
    <source>
        <dbReference type="Pfam" id="PF02770"/>
    </source>
</evidence>
<dbReference type="RefSeq" id="WP_153025859.1">
    <property type="nucleotide sequence ID" value="NZ_WIAO01000016.1"/>
</dbReference>
<dbReference type="InterPro" id="IPR037069">
    <property type="entry name" value="AcylCoA_DH/ox_N_sf"/>
</dbReference>
<keyword evidence="4 5" id="KW-0274">FAD</keyword>
<evidence type="ECO:0000313" key="9">
    <source>
        <dbReference type="EMBL" id="MQM26697.1"/>
    </source>
</evidence>
<dbReference type="Gene3D" id="1.10.540.10">
    <property type="entry name" value="Acyl-CoA dehydrogenase/oxidase, N-terminal domain"/>
    <property type="match status" value="1"/>
</dbReference>
<dbReference type="Gene3D" id="1.20.140.10">
    <property type="entry name" value="Butyryl-CoA Dehydrogenase, subunit A, domain 3"/>
    <property type="match status" value="1"/>
</dbReference>
<dbReference type="InterPro" id="IPR036250">
    <property type="entry name" value="AcylCo_DH-like_C"/>
</dbReference>
<comment type="cofactor">
    <cofactor evidence="1 5">
        <name>FAD</name>
        <dbReference type="ChEBI" id="CHEBI:57692"/>
    </cofactor>
</comment>
<dbReference type="EMBL" id="WIAO01000016">
    <property type="protein sequence ID" value="MQM26697.1"/>
    <property type="molecule type" value="Genomic_DNA"/>
</dbReference>
<evidence type="ECO:0000313" key="10">
    <source>
        <dbReference type="Proteomes" id="UP000477750"/>
    </source>
</evidence>
<dbReference type="InterPro" id="IPR006089">
    <property type="entry name" value="Acyl-CoA_DH_CS"/>
</dbReference>
<feature type="domain" description="Acyl-CoA dehydrogenase/oxidase N-terminal" evidence="8">
    <location>
        <begin position="33"/>
        <end position="137"/>
    </location>
</feature>
<dbReference type="InterPro" id="IPR006091">
    <property type="entry name" value="Acyl-CoA_Oxase/DH_mid-dom"/>
</dbReference>
<comment type="similarity">
    <text evidence="2 5">Belongs to the acyl-CoA dehydrogenase family.</text>
</comment>